<dbReference type="GO" id="GO:0098719">
    <property type="term" value="P:sodium ion import across plasma membrane"/>
    <property type="evidence" value="ECO:0007669"/>
    <property type="project" value="TreeGrafter"/>
</dbReference>
<evidence type="ECO:0000256" key="2">
    <source>
        <dbReference type="ARBA" id="ARBA00007367"/>
    </source>
</evidence>
<evidence type="ECO:0000313" key="14">
    <source>
        <dbReference type="EMBL" id="PWL37788.1"/>
    </source>
</evidence>
<feature type="transmembrane region" description="Helical" evidence="12">
    <location>
        <begin position="354"/>
        <end position="372"/>
    </location>
</feature>
<evidence type="ECO:0000256" key="9">
    <source>
        <dbReference type="ARBA" id="ARBA00023065"/>
    </source>
</evidence>
<name>A0A316KXI0_9FLAO</name>
<keyword evidence="15" id="KW-1185">Reference proteome</keyword>
<keyword evidence="6 12" id="KW-0812">Transmembrane</keyword>
<dbReference type="OrthoDB" id="9774146at2"/>
<keyword evidence="9" id="KW-0406">Ion transport</keyword>
<organism evidence="14 15">
    <name type="scientific">Flagellimonas aquimarina</name>
    <dbReference type="NCBI Taxonomy" id="2201895"/>
    <lineage>
        <taxon>Bacteria</taxon>
        <taxon>Pseudomonadati</taxon>
        <taxon>Bacteroidota</taxon>
        <taxon>Flavobacteriia</taxon>
        <taxon>Flavobacteriales</taxon>
        <taxon>Flavobacteriaceae</taxon>
        <taxon>Flagellimonas</taxon>
    </lineage>
</organism>
<dbReference type="Gene3D" id="6.10.140.1330">
    <property type="match status" value="1"/>
</dbReference>
<protein>
    <submittedName>
        <fullName evidence="14">Sodium:proton antiporter</fullName>
    </submittedName>
</protein>
<evidence type="ECO:0000256" key="10">
    <source>
        <dbReference type="ARBA" id="ARBA00023136"/>
    </source>
</evidence>
<dbReference type="InterPro" id="IPR018422">
    <property type="entry name" value="Cation/H_exchanger_CPA1"/>
</dbReference>
<evidence type="ECO:0000259" key="13">
    <source>
        <dbReference type="Pfam" id="PF00999"/>
    </source>
</evidence>
<feature type="domain" description="Cation/H+ exchanger transmembrane" evidence="13">
    <location>
        <begin position="12"/>
        <end position="406"/>
    </location>
</feature>
<dbReference type="Proteomes" id="UP000245762">
    <property type="component" value="Unassembled WGS sequence"/>
</dbReference>
<dbReference type="PANTHER" id="PTHR10110">
    <property type="entry name" value="SODIUM/HYDROGEN EXCHANGER"/>
    <property type="match status" value="1"/>
</dbReference>
<dbReference type="EMBL" id="QGEG01000003">
    <property type="protein sequence ID" value="PWL37788.1"/>
    <property type="molecule type" value="Genomic_DNA"/>
</dbReference>
<sequence length="412" mass="44950">MFQIFTGIVALSSILSFINKKVLKLPDTIGVMLLAIVASLLIGALNFIDHDTFVSVCSVIDQIDFRTILFDFLLSFLLFAGSIHVNLHNLLEEKGAVLIYASIGVLISTFLIGTLFYYVSGLFGMNIDYIYCLVFGALISPTDPIAVLALLKKAGAPKDMEIKIVGESLFNDGVGIVVFISLLSIATMTGGHGVEPSHIFLEFAQEAFGGITLGFVLGYIGKLLLKRIYESPIVAVHISIAIVMGGYWLASLIHVSGALAMVVMGLMIGDYLHKSCKSDPLKENMNTFWKVLDEILNAILFVLIGLEIVSLDFQIDYLIAGLVAIPIVLFSRYISVFISNIFLKKGHRSSSNKITILTWAGLRGGISIALALTLPEGEFREALIFITYCVVVFSIIVQGLTIDKVVLKLLKK</sequence>
<dbReference type="GO" id="GO:0005886">
    <property type="term" value="C:plasma membrane"/>
    <property type="evidence" value="ECO:0007669"/>
    <property type="project" value="UniProtKB-SubCell"/>
</dbReference>
<evidence type="ECO:0000256" key="7">
    <source>
        <dbReference type="ARBA" id="ARBA00022989"/>
    </source>
</evidence>
<feature type="transmembrane region" description="Helical" evidence="12">
    <location>
        <begin position="294"/>
        <end position="311"/>
    </location>
</feature>
<dbReference type="GO" id="GO:0051453">
    <property type="term" value="P:regulation of intracellular pH"/>
    <property type="evidence" value="ECO:0007669"/>
    <property type="project" value="TreeGrafter"/>
</dbReference>
<evidence type="ECO:0000256" key="11">
    <source>
        <dbReference type="ARBA" id="ARBA00023201"/>
    </source>
</evidence>
<comment type="similarity">
    <text evidence="2">Belongs to the monovalent cation:proton antiporter 1 (CPA1) transporter (TC 2.A.36) family.</text>
</comment>
<dbReference type="RefSeq" id="WP_109663976.1">
    <property type="nucleotide sequence ID" value="NZ_QGEG01000003.1"/>
</dbReference>
<evidence type="ECO:0000256" key="12">
    <source>
        <dbReference type="SAM" id="Phobius"/>
    </source>
</evidence>
<reference evidence="14 15" key="1">
    <citation type="submission" date="2018-05" db="EMBL/GenBank/DDBJ databases">
        <title>Complete genome sequence of Flagellimonas aquimarina ECD12 isolated from seaweed Ecklonia cava.</title>
        <authorList>
            <person name="Choi S."/>
            <person name="Seong C."/>
        </authorList>
    </citation>
    <scope>NUCLEOTIDE SEQUENCE [LARGE SCALE GENOMIC DNA]</scope>
    <source>
        <strain evidence="14 15">ECD12</strain>
    </source>
</reference>
<dbReference type="GO" id="GO:0015385">
    <property type="term" value="F:sodium:proton antiporter activity"/>
    <property type="evidence" value="ECO:0007669"/>
    <property type="project" value="InterPro"/>
</dbReference>
<feature type="transmembrane region" description="Helical" evidence="12">
    <location>
        <begin position="68"/>
        <end position="85"/>
    </location>
</feature>
<evidence type="ECO:0000256" key="1">
    <source>
        <dbReference type="ARBA" id="ARBA00004651"/>
    </source>
</evidence>
<dbReference type="InterPro" id="IPR006153">
    <property type="entry name" value="Cation/H_exchanger_TM"/>
</dbReference>
<keyword evidence="11" id="KW-0739">Sodium transport</keyword>
<comment type="caution">
    <text evidence="14">The sequence shown here is derived from an EMBL/GenBank/DDBJ whole genome shotgun (WGS) entry which is preliminary data.</text>
</comment>
<evidence type="ECO:0000256" key="5">
    <source>
        <dbReference type="ARBA" id="ARBA00022475"/>
    </source>
</evidence>
<dbReference type="Pfam" id="PF00999">
    <property type="entry name" value="Na_H_Exchanger"/>
    <property type="match status" value="1"/>
</dbReference>
<feature type="transmembrane region" description="Helical" evidence="12">
    <location>
        <begin position="29"/>
        <end position="48"/>
    </location>
</feature>
<feature type="transmembrane region" description="Helical" evidence="12">
    <location>
        <begin position="317"/>
        <end position="342"/>
    </location>
</feature>
<dbReference type="PANTHER" id="PTHR10110:SF195">
    <property type="entry name" value="NA(+)_H(+) ANTIPORTER NHAS2"/>
    <property type="match status" value="1"/>
</dbReference>
<evidence type="ECO:0000256" key="8">
    <source>
        <dbReference type="ARBA" id="ARBA00023053"/>
    </source>
</evidence>
<feature type="transmembrane region" description="Helical" evidence="12">
    <location>
        <begin position="203"/>
        <end position="221"/>
    </location>
</feature>
<dbReference type="AlphaFoldDB" id="A0A316KXI0"/>
<evidence type="ECO:0000313" key="15">
    <source>
        <dbReference type="Proteomes" id="UP000245762"/>
    </source>
</evidence>
<keyword evidence="7 12" id="KW-1133">Transmembrane helix</keyword>
<keyword evidence="10 12" id="KW-0472">Membrane</keyword>
<evidence type="ECO:0000256" key="4">
    <source>
        <dbReference type="ARBA" id="ARBA00022449"/>
    </source>
</evidence>
<accession>A0A316KXI0</accession>
<evidence type="ECO:0000256" key="6">
    <source>
        <dbReference type="ARBA" id="ARBA00022692"/>
    </source>
</evidence>
<evidence type="ECO:0000256" key="3">
    <source>
        <dbReference type="ARBA" id="ARBA00022448"/>
    </source>
</evidence>
<feature type="transmembrane region" description="Helical" evidence="12">
    <location>
        <begin position="130"/>
        <end position="151"/>
    </location>
</feature>
<keyword evidence="5" id="KW-1003">Cell membrane</keyword>
<feature type="transmembrane region" description="Helical" evidence="12">
    <location>
        <begin position="97"/>
        <end position="118"/>
    </location>
</feature>
<gene>
    <name evidence="14" type="ORF">DKG77_13520</name>
</gene>
<feature type="transmembrane region" description="Helical" evidence="12">
    <location>
        <begin position="256"/>
        <end position="273"/>
    </location>
</feature>
<dbReference type="GO" id="GO:0015386">
    <property type="term" value="F:potassium:proton antiporter activity"/>
    <property type="evidence" value="ECO:0007669"/>
    <property type="project" value="TreeGrafter"/>
</dbReference>
<comment type="subcellular location">
    <subcellularLocation>
        <location evidence="1">Cell membrane</location>
        <topology evidence="1">Multi-pass membrane protein</topology>
    </subcellularLocation>
</comment>
<keyword evidence="4" id="KW-0050">Antiport</keyword>
<feature type="transmembrane region" description="Helical" evidence="12">
    <location>
        <begin position="384"/>
        <end position="402"/>
    </location>
</feature>
<feature type="transmembrane region" description="Helical" evidence="12">
    <location>
        <begin position="172"/>
        <end position="191"/>
    </location>
</feature>
<keyword evidence="3" id="KW-0813">Transport</keyword>
<keyword evidence="8" id="KW-0915">Sodium</keyword>
<proteinExistence type="inferred from homology"/>